<dbReference type="EMBL" id="EQ973774">
    <property type="protein sequence ID" value="EEF51296.1"/>
    <property type="molecule type" value="Genomic_DNA"/>
</dbReference>
<protein>
    <submittedName>
        <fullName evidence="1">Uncharacterized protein</fullName>
    </submittedName>
</protein>
<gene>
    <name evidence="1" type="ORF">RCOM_1690690</name>
</gene>
<organism evidence="1 2">
    <name type="scientific">Ricinus communis</name>
    <name type="common">Castor bean</name>
    <dbReference type="NCBI Taxonomy" id="3988"/>
    <lineage>
        <taxon>Eukaryota</taxon>
        <taxon>Viridiplantae</taxon>
        <taxon>Streptophyta</taxon>
        <taxon>Embryophyta</taxon>
        <taxon>Tracheophyta</taxon>
        <taxon>Spermatophyta</taxon>
        <taxon>Magnoliopsida</taxon>
        <taxon>eudicotyledons</taxon>
        <taxon>Gunneridae</taxon>
        <taxon>Pentapetalae</taxon>
        <taxon>rosids</taxon>
        <taxon>fabids</taxon>
        <taxon>Malpighiales</taxon>
        <taxon>Euphorbiaceae</taxon>
        <taxon>Acalyphoideae</taxon>
        <taxon>Acalypheae</taxon>
        <taxon>Ricinus</taxon>
    </lineage>
</organism>
<dbReference type="AlphaFoldDB" id="B9RCM5"/>
<evidence type="ECO:0000313" key="2">
    <source>
        <dbReference type="Proteomes" id="UP000008311"/>
    </source>
</evidence>
<sequence length="173" mass="19502">MGSRELEVFNVAILSEQVGRQINRAIDGLISLNASIFQVAISGWLDRVPASHGFEIGTNRKTSTICNIPIGPEFKEDRINWHFDDKGRFSARSCNYYLIKVQLKASQDSGMPSFQSGFSNSKNWLEVDQPRQPLKAKIIYGGQPLMPHLWLQNCLELIASPHYARSAPTINRQ</sequence>
<reference evidence="2" key="1">
    <citation type="journal article" date="2010" name="Nat. Biotechnol.">
        <title>Draft genome sequence of the oilseed species Ricinus communis.</title>
        <authorList>
            <person name="Chan A.P."/>
            <person name="Crabtree J."/>
            <person name="Zhao Q."/>
            <person name="Lorenzi H."/>
            <person name="Orvis J."/>
            <person name="Puiu D."/>
            <person name="Melake-Berhan A."/>
            <person name="Jones K.M."/>
            <person name="Redman J."/>
            <person name="Chen G."/>
            <person name="Cahoon E.B."/>
            <person name="Gedil M."/>
            <person name="Stanke M."/>
            <person name="Haas B.J."/>
            <person name="Wortman J.R."/>
            <person name="Fraser-Liggett C.M."/>
            <person name="Ravel J."/>
            <person name="Rabinowicz P.D."/>
        </authorList>
    </citation>
    <scope>NUCLEOTIDE SEQUENCE [LARGE SCALE GENOMIC DNA]</scope>
    <source>
        <strain evidence="2">cv. Hale</strain>
    </source>
</reference>
<name>B9RCM5_RICCO</name>
<accession>B9RCM5</accession>
<dbReference type="Proteomes" id="UP000008311">
    <property type="component" value="Unassembled WGS sequence"/>
</dbReference>
<dbReference type="InParanoid" id="B9RCM5"/>
<evidence type="ECO:0000313" key="1">
    <source>
        <dbReference type="EMBL" id="EEF51296.1"/>
    </source>
</evidence>
<keyword evidence="2" id="KW-1185">Reference proteome</keyword>
<proteinExistence type="predicted"/>